<feature type="transmembrane region" description="Helical" evidence="6">
    <location>
        <begin position="123"/>
        <end position="142"/>
    </location>
</feature>
<dbReference type="InterPro" id="IPR050352">
    <property type="entry name" value="ABCG_transporters"/>
</dbReference>
<evidence type="ECO:0000256" key="2">
    <source>
        <dbReference type="ARBA" id="ARBA00022448"/>
    </source>
</evidence>
<feature type="signal peptide" evidence="7">
    <location>
        <begin position="1"/>
        <end position="31"/>
    </location>
</feature>
<dbReference type="GO" id="GO:0016020">
    <property type="term" value="C:membrane"/>
    <property type="evidence" value="ECO:0007669"/>
    <property type="project" value="UniProtKB-SubCell"/>
</dbReference>
<dbReference type="Gene3D" id="3.40.50.300">
    <property type="entry name" value="P-loop containing nucleotide triphosphate hydrolases"/>
    <property type="match status" value="1"/>
</dbReference>
<gene>
    <name evidence="9" type="ORF">THASP1DRAFT_26286</name>
</gene>
<evidence type="ECO:0000259" key="8">
    <source>
        <dbReference type="Pfam" id="PF00005"/>
    </source>
</evidence>
<proteinExistence type="predicted"/>
<keyword evidence="7" id="KW-0732">Signal</keyword>
<feature type="chain" id="PRO_5021023134" description="ABC transporter domain-containing protein" evidence="7">
    <location>
        <begin position="32"/>
        <end position="249"/>
    </location>
</feature>
<sequence>MQLRLGLRLSRTTAWAAAGLLVTTLASTISAQQLSFDPAQFINSFKLKPAPGTEGKEDKCTDGFFCPANTAQPLYCCAGYYCPKPDQIKICPKGKFCPRGSVEPQGCHSLASCPEGSASVSKFGVFALFLALVLVILVIFGIKKRKDTLKRVKYQHLLQYGYGAHDESANVDMGQVERTFDISFQDLGLVLPSGVEIMRGVTGELRSSRACAILGPSGAGKTTFVSLLTGKARRTSGRVQVNGTPEPLS</sequence>
<dbReference type="SUPFAM" id="SSF52540">
    <property type="entry name" value="P-loop containing nucleoside triphosphate hydrolases"/>
    <property type="match status" value="1"/>
</dbReference>
<keyword evidence="2" id="KW-0813">Transport</keyword>
<keyword evidence="5 6" id="KW-0472">Membrane</keyword>
<dbReference type="InterPro" id="IPR027417">
    <property type="entry name" value="P-loop_NTPase"/>
</dbReference>
<evidence type="ECO:0000256" key="4">
    <source>
        <dbReference type="ARBA" id="ARBA00022989"/>
    </source>
</evidence>
<accession>A0A4P9XHK7</accession>
<reference evidence="10" key="1">
    <citation type="journal article" date="2018" name="Nat. Microbiol.">
        <title>Leveraging single-cell genomics to expand the fungal tree of life.</title>
        <authorList>
            <person name="Ahrendt S.R."/>
            <person name="Quandt C.A."/>
            <person name="Ciobanu D."/>
            <person name="Clum A."/>
            <person name="Salamov A."/>
            <person name="Andreopoulos B."/>
            <person name="Cheng J.F."/>
            <person name="Woyke T."/>
            <person name="Pelin A."/>
            <person name="Henrissat B."/>
            <person name="Reynolds N.K."/>
            <person name="Benny G.L."/>
            <person name="Smith M.E."/>
            <person name="James T.Y."/>
            <person name="Grigoriev I.V."/>
        </authorList>
    </citation>
    <scope>NUCLEOTIDE SEQUENCE [LARGE SCALE GENOMIC DNA]</scope>
    <source>
        <strain evidence="10">RSA 1356</strain>
    </source>
</reference>
<dbReference type="STRING" id="78915.A0A4P9XHK7"/>
<feature type="domain" description="ABC transporter" evidence="8">
    <location>
        <begin position="200"/>
        <end position="244"/>
    </location>
</feature>
<dbReference type="OrthoDB" id="66620at2759"/>
<name>A0A4P9XHK7_9FUNG</name>
<evidence type="ECO:0000313" key="10">
    <source>
        <dbReference type="Proteomes" id="UP000271241"/>
    </source>
</evidence>
<dbReference type="InterPro" id="IPR003439">
    <property type="entry name" value="ABC_transporter-like_ATP-bd"/>
</dbReference>
<dbReference type="EMBL" id="KZ993233">
    <property type="protein sequence ID" value="RKP05173.1"/>
    <property type="molecule type" value="Genomic_DNA"/>
</dbReference>
<feature type="non-terminal residue" evidence="9">
    <location>
        <position position="249"/>
    </location>
</feature>
<dbReference type="PANTHER" id="PTHR48041:SF91">
    <property type="entry name" value="ABC TRANSPORTER G FAMILY MEMBER 28"/>
    <property type="match status" value="1"/>
</dbReference>
<dbReference type="PANTHER" id="PTHR48041">
    <property type="entry name" value="ABC TRANSPORTER G FAMILY MEMBER 28"/>
    <property type="match status" value="1"/>
</dbReference>
<dbReference type="GO" id="GO:0016887">
    <property type="term" value="F:ATP hydrolysis activity"/>
    <property type="evidence" value="ECO:0007669"/>
    <property type="project" value="InterPro"/>
</dbReference>
<dbReference type="Proteomes" id="UP000271241">
    <property type="component" value="Unassembled WGS sequence"/>
</dbReference>
<evidence type="ECO:0000256" key="1">
    <source>
        <dbReference type="ARBA" id="ARBA00004141"/>
    </source>
</evidence>
<dbReference type="AlphaFoldDB" id="A0A4P9XHK7"/>
<dbReference type="GO" id="GO:0005524">
    <property type="term" value="F:ATP binding"/>
    <property type="evidence" value="ECO:0007669"/>
    <property type="project" value="InterPro"/>
</dbReference>
<keyword evidence="10" id="KW-1185">Reference proteome</keyword>
<keyword evidence="3 6" id="KW-0812">Transmembrane</keyword>
<comment type="subcellular location">
    <subcellularLocation>
        <location evidence="1">Membrane</location>
        <topology evidence="1">Multi-pass membrane protein</topology>
    </subcellularLocation>
</comment>
<keyword evidence="4 6" id="KW-1133">Transmembrane helix</keyword>
<evidence type="ECO:0000256" key="5">
    <source>
        <dbReference type="ARBA" id="ARBA00023136"/>
    </source>
</evidence>
<evidence type="ECO:0000256" key="3">
    <source>
        <dbReference type="ARBA" id="ARBA00022692"/>
    </source>
</evidence>
<evidence type="ECO:0000256" key="6">
    <source>
        <dbReference type="SAM" id="Phobius"/>
    </source>
</evidence>
<dbReference type="GO" id="GO:0042626">
    <property type="term" value="F:ATPase-coupled transmembrane transporter activity"/>
    <property type="evidence" value="ECO:0007669"/>
    <property type="project" value="TreeGrafter"/>
</dbReference>
<organism evidence="9 10">
    <name type="scientific">Thamnocephalis sphaerospora</name>
    <dbReference type="NCBI Taxonomy" id="78915"/>
    <lineage>
        <taxon>Eukaryota</taxon>
        <taxon>Fungi</taxon>
        <taxon>Fungi incertae sedis</taxon>
        <taxon>Zoopagomycota</taxon>
        <taxon>Zoopagomycotina</taxon>
        <taxon>Zoopagomycetes</taxon>
        <taxon>Zoopagales</taxon>
        <taxon>Sigmoideomycetaceae</taxon>
        <taxon>Thamnocephalis</taxon>
    </lineage>
</organism>
<evidence type="ECO:0000256" key="7">
    <source>
        <dbReference type="SAM" id="SignalP"/>
    </source>
</evidence>
<dbReference type="Pfam" id="PF00005">
    <property type="entry name" value="ABC_tran"/>
    <property type="match status" value="1"/>
</dbReference>
<protein>
    <recommendedName>
        <fullName evidence="8">ABC transporter domain-containing protein</fullName>
    </recommendedName>
</protein>
<evidence type="ECO:0000313" key="9">
    <source>
        <dbReference type="EMBL" id="RKP05173.1"/>
    </source>
</evidence>